<dbReference type="HOGENOM" id="CLU_1251143_0_0_1"/>
<sequence length="221" mass="24242">MITPDRKNTKTPFSSYICSPVSGQNLAKVRSISYTYYFFLYTQACCPKSKRQCSRPSPSIARKTRDKEEAKRFLIVLPSIAANVLGAMILVAVSQSSLRRRSVGLWGKGDVDVSDYWLIVTLGLESFVQADDRILISTVLGLSAMQKNIVHVQDPDSAPDSCQSSHAPAQHQVVVANKVVGNYANVNSEYRIPVDGFCGQNSAEGLQEYLNTVVDVAFVAT</sequence>
<dbReference type="GeneID" id="19332319"/>
<keyword evidence="3" id="KW-1185">Reference proteome</keyword>
<dbReference type="AlphaFoldDB" id="N1Q6Z7"/>
<dbReference type="VEuPathDB" id="FungiDB:MYCFIDRAFT_169117"/>
<dbReference type="Proteomes" id="UP000016932">
    <property type="component" value="Unassembled WGS sequence"/>
</dbReference>
<dbReference type="RefSeq" id="XP_007920764.1">
    <property type="nucleotide sequence ID" value="XM_007922573.1"/>
</dbReference>
<evidence type="ECO:0000313" key="2">
    <source>
        <dbReference type="EMBL" id="EME87256.1"/>
    </source>
</evidence>
<evidence type="ECO:0000313" key="3">
    <source>
        <dbReference type="Proteomes" id="UP000016932"/>
    </source>
</evidence>
<keyword evidence="1" id="KW-1133">Transmembrane helix</keyword>
<reference evidence="2 3" key="1">
    <citation type="journal article" date="2012" name="PLoS Pathog.">
        <title>Diverse lifestyles and strategies of plant pathogenesis encoded in the genomes of eighteen Dothideomycetes fungi.</title>
        <authorList>
            <person name="Ohm R.A."/>
            <person name="Feau N."/>
            <person name="Henrissat B."/>
            <person name="Schoch C.L."/>
            <person name="Horwitz B.A."/>
            <person name="Barry K.W."/>
            <person name="Condon B.J."/>
            <person name="Copeland A.C."/>
            <person name="Dhillon B."/>
            <person name="Glaser F."/>
            <person name="Hesse C.N."/>
            <person name="Kosti I."/>
            <person name="LaButti K."/>
            <person name="Lindquist E.A."/>
            <person name="Lucas S."/>
            <person name="Salamov A.A."/>
            <person name="Bradshaw R.E."/>
            <person name="Ciuffetti L."/>
            <person name="Hamelin R.C."/>
            <person name="Kema G.H.J."/>
            <person name="Lawrence C."/>
            <person name="Scott J.A."/>
            <person name="Spatafora J.W."/>
            <person name="Turgeon B.G."/>
            <person name="de Wit P.J.G.M."/>
            <person name="Zhong S."/>
            <person name="Goodwin S.B."/>
            <person name="Grigoriev I.V."/>
        </authorList>
    </citation>
    <scope>NUCLEOTIDE SEQUENCE [LARGE SCALE GENOMIC DNA]</scope>
    <source>
        <strain evidence="2 3">CIRAD86</strain>
    </source>
</reference>
<name>N1Q6Z7_PSEFD</name>
<protein>
    <submittedName>
        <fullName evidence="2">Uncharacterized protein</fullName>
    </submittedName>
</protein>
<organism evidence="2 3">
    <name type="scientific">Pseudocercospora fijiensis (strain CIRAD86)</name>
    <name type="common">Black leaf streak disease fungus</name>
    <name type="synonym">Mycosphaerella fijiensis</name>
    <dbReference type="NCBI Taxonomy" id="383855"/>
    <lineage>
        <taxon>Eukaryota</taxon>
        <taxon>Fungi</taxon>
        <taxon>Dikarya</taxon>
        <taxon>Ascomycota</taxon>
        <taxon>Pezizomycotina</taxon>
        <taxon>Dothideomycetes</taxon>
        <taxon>Dothideomycetidae</taxon>
        <taxon>Mycosphaerellales</taxon>
        <taxon>Mycosphaerellaceae</taxon>
        <taxon>Pseudocercospora</taxon>
    </lineage>
</organism>
<keyword evidence="1" id="KW-0812">Transmembrane</keyword>
<keyword evidence="1" id="KW-0472">Membrane</keyword>
<accession>N1Q6Z7</accession>
<feature type="transmembrane region" description="Helical" evidence="1">
    <location>
        <begin position="73"/>
        <end position="93"/>
    </location>
</feature>
<gene>
    <name evidence="2" type="ORF">MYCFIDRAFT_169117</name>
</gene>
<dbReference type="EMBL" id="KB446555">
    <property type="protein sequence ID" value="EME87256.1"/>
    <property type="molecule type" value="Genomic_DNA"/>
</dbReference>
<proteinExistence type="predicted"/>
<evidence type="ECO:0000256" key="1">
    <source>
        <dbReference type="SAM" id="Phobius"/>
    </source>
</evidence>
<dbReference type="KEGG" id="pfj:MYCFIDRAFT_169117"/>